<feature type="domain" description="Methyltransferase type 11" evidence="1">
    <location>
        <begin position="39"/>
        <end position="143"/>
    </location>
</feature>
<name>A0A226DQ17_FOLCA</name>
<accession>A0A226DQ17</accession>
<evidence type="ECO:0000313" key="2">
    <source>
        <dbReference type="EMBL" id="OXA47605.1"/>
    </source>
</evidence>
<dbReference type="AlphaFoldDB" id="A0A226DQ17"/>
<keyword evidence="2" id="KW-0489">Methyltransferase</keyword>
<dbReference type="Gene3D" id="3.40.50.150">
    <property type="entry name" value="Vaccinia Virus protein VP39"/>
    <property type="match status" value="1"/>
</dbReference>
<dbReference type="EMBL" id="LNIX01000013">
    <property type="protein sequence ID" value="OXA47605.1"/>
    <property type="molecule type" value="Genomic_DNA"/>
</dbReference>
<keyword evidence="2" id="KW-0808">Transferase</keyword>
<comment type="caution">
    <text evidence="2">The sequence shown here is derived from an EMBL/GenBank/DDBJ whole genome shotgun (WGS) entry which is preliminary data.</text>
</comment>
<proteinExistence type="predicted"/>
<sequence>MNITPEAYKKRNSMQFEEGKQLISKIVSHFPTRKFPIILDIGSGSGNLTHLIAQLIPHDTIFGIDNDPGMIDFAVNNNPIPETIRYVCQDISQPWDQLAPELTRLAGQVDLILSNIALHWVTDLDTACKNMETLLKPGGAFYFNIFAKKLISFPREKQFLKQKSVSSQITELECILNRDELRVVFRSELRHNRYQFGAEEFEVLAPIMFKMYYNLINEEEFAKLDKIGQDKKFGTG</sequence>
<dbReference type="Pfam" id="PF08241">
    <property type="entry name" value="Methyltransf_11"/>
    <property type="match status" value="1"/>
</dbReference>
<evidence type="ECO:0000259" key="1">
    <source>
        <dbReference type="Pfam" id="PF08241"/>
    </source>
</evidence>
<dbReference type="OrthoDB" id="8300214at2759"/>
<keyword evidence="3" id="KW-1185">Reference proteome</keyword>
<dbReference type="SUPFAM" id="SSF53335">
    <property type="entry name" value="S-adenosyl-L-methionine-dependent methyltransferases"/>
    <property type="match status" value="1"/>
</dbReference>
<organism evidence="2 3">
    <name type="scientific">Folsomia candida</name>
    <name type="common">Springtail</name>
    <dbReference type="NCBI Taxonomy" id="158441"/>
    <lineage>
        <taxon>Eukaryota</taxon>
        <taxon>Metazoa</taxon>
        <taxon>Ecdysozoa</taxon>
        <taxon>Arthropoda</taxon>
        <taxon>Hexapoda</taxon>
        <taxon>Collembola</taxon>
        <taxon>Entomobryomorpha</taxon>
        <taxon>Isotomoidea</taxon>
        <taxon>Isotomidae</taxon>
        <taxon>Proisotominae</taxon>
        <taxon>Folsomia</taxon>
    </lineage>
</organism>
<protein>
    <submittedName>
        <fullName evidence="2">Malonyl-[acyl-carrier protein] O-methyltransferase</fullName>
    </submittedName>
</protein>
<dbReference type="CDD" id="cd02440">
    <property type="entry name" value="AdoMet_MTases"/>
    <property type="match status" value="1"/>
</dbReference>
<dbReference type="InterPro" id="IPR029063">
    <property type="entry name" value="SAM-dependent_MTases_sf"/>
</dbReference>
<reference evidence="2 3" key="1">
    <citation type="submission" date="2015-12" db="EMBL/GenBank/DDBJ databases">
        <title>The genome of Folsomia candida.</title>
        <authorList>
            <person name="Faddeeva A."/>
            <person name="Derks M.F."/>
            <person name="Anvar Y."/>
            <person name="Smit S."/>
            <person name="Van Straalen N."/>
            <person name="Roelofs D."/>
        </authorList>
    </citation>
    <scope>NUCLEOTIDE SEQUENCE [LARGE SCALE GENOMIC DNA]</scope>
    <source>
        <strain evidence="2 3">VU population</strain>
        <tissue evidence="2">Whole body</tissue>
    </source>
</reference>
<dbReference type="GO" id="GO:0008757">
    <property type="term" value="F:S-adenosylmethionine-dependent methyltransferase activity"/>
    <property type="evidence" value="ECO:0007669"/>
    <property type="project" value="InterPro"/>
</dbReference>
<dbReference type="GO" id="GO:0032259">
    <property type="term" value="P:methylation"/>
    <property type="evidence" value="ECO:0007669"/>
    <property type="project" value="UniProtKB-KW"/>
</dbReference>
<dbReference type="InterPro" id="IPR013216">
    <property type="entry name" value="Methyltransf_11"/>
</dbReference>
<dbReference type="Proteomes" id="UP000198287">
    <property type="component" value="Unassembled WGS sequence"/>
</dbReference>
<dbReference type="STRING" id="158441.A0A226DQ17"/>
<gene>
    <name evidence="2" type="ORF">Fcan01_17601</name>
</gene>
<evidence type="ECO:0000313" key="3">
    <source>
        <dbReference type="Proteomes" id="UP000198287"/>
    </source>
</evidence>
<dbReference type="PANTHER" id="PTHR43861:SF1">
    <property type="entry name" value="TRANS-ACONITATE 2-METHYLTRANSFERASE"/>
    <property type="match status" value="1"/>
</dbReference>
<dbReference type="PANTHER" id="PTHR43861">
    <property type="entry name" value="TRANS-ACONITATE 2-METHYLTRANSFERASE-RELATED"/>
    <property type="match status" value="1"/>
</dbReference>